<dbReference type="CDD" id="cd06547">
    <property type="entry name" value="GH85_ENGase"/>
    <property type="match status" value="1"/>
</dbReference>
<dbReference type="PANTHER" id="PTHR13246:SF1">
    <property type="entry name" value="CYTOSOLIC ENDO-BETA-N-ACETYLGLUCOSAMINIDASE"/>
    <property type="match status" value="1"/>
</dbReference>
<keyword evidence="1" id="KW-0732">Signal</keyword>
<sequence>MTVNKFRLTVGFSLLFLVFFVSNQSVAAQPESSYWFPEEFLEWSPDNDPDAIFNKSTIPLKESDVLYNVNEHAQSEAQLTALSALNPHTSGVPSQGGKEFFANTFSYWQYVDLMVYWAGSSGEGIIVPPSADVIDASHKNGVPILGNVFFPPIVYGGKFEWLEQMLTQNSDGTFPAADKLIEVAEYYGFDGWFINQETAGGTQETAEKMKEFLAYLQTNKPESMHMMWYDSMVENGSISWQNALTDQNKEFFQRSDSMFLNFWWNSQRSSYEKAKQLGRNPYDLYTGIDVEARGIETRINWEGIFPEGQDPYTSLGIYRPDWAFKTTSTIKDFLNKEDLFWVGEGGDPSETVNNGDWKGLAHYFSAKTVINEVPFVTNFNTGSGSSFSVDGITLLEEEWNNRSLQDILPTWRWIRDSEGSPLDADFDWEESYYGGSSLKVSGELNKENATNLMLYKTDLPIEKDSEISITYKTSSSPNMKIGISYDDEPDQFTYLDVEIRGNGEWTTDKLELKKFEGKQIAAISLFFDSNKEIEDFSINIGELKIYDRKSNNDNPNSPSSVNWLEQQFEESIYADLGFSWTADDEGFKYYEIYRVMPDGSKQWIGATPNTAYYISELIRVGEETTTTLELVTVNEHNQRSTGTTFTFEWPSYPKP</sequence>
<feature type="signal peptide" evidence="1">
    <location>
        <begin position="1"/>
        <end position="27"/>
    </location>
</feature>
<feature type="domain" description="Cytosolic endo-beta-N-acetylglucosaminidase TIM barrel" evidence="2">
    <location>
        <begin position="95"/>
        <end position="387"/>
    </location>
</feature>
<organism evidence="4 5">
    <name type="scientific">Jeotgalibacillus marinus</name>
    <dbReference type="NCBI Taxonomy" id="86667"/>
    <lineage>
        <taxon>Bacteria</taxon>
        <taxon>Bacillati</taxon>
        <taxon>Bacillota</taxon>
        <taxon>Bacilli</taxon>
        <taxon>Bacillales</taxon>
        <taxon>Caryophanaceae</taxon>
        <taxon>Jeotgalibacillus</taxon>
    </lineage>
</organism>
<evidence type="ECO:0000259" key="2">
    <source>
        <dbReference type="Pfam" id="PF03644"/>
    </source>
</evidence>
<proteinExistence type="predicted"/>
<evidence type="ECO:0000259" key="3">
    <source>
        <dbReference type="Pfam" id="PF21910"/>
    </source>
</evidence>
<name>A0ABV3Q4C6_9BACL</name>
<comment type="caution">
    <text evidence="4">The sequence shown here is derived from an EMBL/GenBank/DDBJ whole genome shotgun (WGS) entry which is preliminary data.</text>
</comment>
<evidence type="ECO:0000313" key="5">
    <source>
        <dbReference type="Proteomes" id="UP001556040"/>
    </source>
</evidence>
<feature type="domain" description="Endo-beta-N-acetylglucosaminidase D-like D2" evidence="3">
    <location>
        <begin position="558"/>
        <end position="650"/>
    </location>
</feature>
<protein>
    <submittedName>
        <fullName evidence="4">Endo-beta-N-acetylglucosaminidase</fullName>
    </submittedName>
</protein>
<dbReference type="Pfam" id="PF21910">
    <property type="entry name" value="GH85_C"/>
    <property type="match status" value="1"/>
</dbReference>
<accession>A0ABV3Q4C6</accession>
<dbReference type="PANTHER" id="PTHR13246">
    <property type="entry name" value="ENDO BETA N-ACETYLGLUCOSAMINIDASE"/>
    <property type="match status" value="1"/>
</dbReference>
<gene>
    <name evidence="4" type="ORF">AB1471_10370</name>
</gene>
<dbReference type="Pfam" id="PF03644">
    <property type="entry name" value="Glyco_hydro_85"/>
    <property type="match status" value="1"/>
</dbReference>
<feature type="chain" id="PRO_5046789829" evidence="1">
    <location>
        <begin position="28"/>
        <end position="655"/>
    </location>
</feature>
<dbReference type="Proteomes" id="UP001556040">
    <property type="component" value="Unassembled WGS sequence"/>
</dbReference>
<dbReference type="InterPro" id="IPR032979">
    <property type="entry name" value="ENGase"/>
</dbReference>
<dbReference type="InterPro" id="IPR005201">
    <property type="entry name" value="TIM_ENGase"/>
</dbReference>
<dbReference type="RefSeq" id="WP_367779689.1">
    <property type="nucleotide sequence ID" value="NZ_JBFMIA010000008.1"/>
</dbReference>
<reference evidence="4 5" key="1">
    <citation type="journal article" date="1979" name="Int. J. Syst. Evol. Microbiol.">
        <title>Bacillus globisporus subsp. marinus subsp. nov.</title>
        <authorList>
            <person name="Liu H."/>
        </authorList>
    </citation>
    <scope>NUCLEOTIDE SEQUENCE [LARGE SCALE GENOMIC DNA]</scope>
    <source>
        <strain evidence="4 5">DSM 1297</strain>
    </source>
</reference>
<dbReference type="InterPro" id="IPR054110">
    <property type="entry name" value="EndoD-like_D2"/>
</dbReference>
<dbReference type="Gene3D" id="3.20.20.80">
    <property type="entry name" value="Glycosidases"/>
    <property type="match status" value="1"/>
</dbReference>
<dbReference type="Gene3D" id="2.60.40.10">
    <property type="entry name" value="Immunoglobulins"/>
    <property type="match status" value="1"/>
</dbReference>
<dbReference type="Gene3D" id="2.60.120.260">
    <property type="entry name" value="Galactose-binding domain-like"/>
    <property type="match status" value="1"/>
</dbReference>
<dbReference type="EMBL" id="JBFMIA010000008">
    <property type="protein sequence ID" value="MEW9502199.1"/>
    <property type="molecule type" value="Genomic_DNA"/>
</dbReference>
<evidence type="ECO:0000256" key="1">
    <source>
        <dbReference type="SAM" id="SignalP"/>
    </source>
</evidence>
<keyword evidence="5" id="KW-1185">Reference proteome</keyword>
<dbReference type="InterPro" id="IPR013783">
    <property type="entry name" value="Ig-like_fold"/>
</dbReference>
<evidence type="ECO:0000313" key="4">
    <source>
        <dbReference type="EMBL" id="MEW9502199.1"/>
    </source>
</evidence>